<dbReference type="EMBL" id="MU004189">
    <property type="protein sequence ID" value="KAF2495047.1"/>
    <property type="molecule type" value="Genomic_DNA"/>
</dbReference>
<sequence length="221" mass="24561">MHRGAAATDPRDKIFALHGLASPGQTHGIGPDHFFSKKQIFLNFTRRMLERGENFDILSLAQGCRDCSLPSWVLDAQPDPSSSIDAKQSFAWSADMLPSLGHPRFKASNSSLSRPIFSNNETELGILGMELDVVVRVATHPGHRVFPGINLSSSFRQTLCVDWRNNSRHVLEDECRGGRSLDGCVPFSALRQSTVVLSSDYKTGSRRRILDLLYYVWAVAT</sequence>
<dbReference type="Proteomes" id="UP000799750">
    <property type="component" value="Unassembled WGS sequence"/>
</dbReference>
<accession>A0A6A6QVU8</accession>
<gene>
    <name evidence="1" type="ORF">BU16DRAFT_539062</name>
</gene>
<organism evidence="1 2">
    <name type="scientific">Lophium mytilinum</name>
    <dbReference type="NCBI Taxonomy" id="390894"/>
    <lineage>
        <taxon>Eukaryota</taxon>
        <taxon>Fungi</taxon>
        <taxon>Dikarya</taxon>
        <taxon>Ascomycota</taxon>
        <taxon>Pezizomycotina</taxon>
        <taxon>Dothideomycetes</taxon>
        <taxon>Pleosporomycetidae</taxon>
        <taxon>Mytilinidiales</taxon>
        <taxon>Mytilinidiaceae</taxon>
        <taxon>Lophium</taxon>
    </lineage>
</organism>
<proteinExistence type="predicted"/>
<reference evidence="1" key="1">
    <citation type="journal article" date="2020" name="Stud. Mycol.">
        <title>101 Dothideomycetes genomes: a test case for predicting lifestyles and emergence of pathogens.</title>
        <authorList>
            <person name="Haridas S."/>
            <person name="Albert R."/>
            <person name="Binder M."/>
            <person name="Bloem J."/>
            <person name="Labutti K."/>
            <person name="Salamov A."/>
            <person name="Andreopoulos B."/>
            <person name="Baker S."/>
            <person name="Barry K."/>
            <person name="Bills G."/>
            <person name="Bluhm B."/>
            <person name="Cannon C."/>
            <person name="Castanera R."/>
            <person name="Culley D."/>
            <person name="Daum C."/>
            <person name="Ezra D."/>
            <person name="Gonzalez J."/>
            <person name="Henrissat B."/>
            <person name="Kuo A."/>
            <person name="Liang C."/>
            <person name="Lipzen A."/>
            <person name="Lutzoni F."/>
            <person name="Magnuson J."/>
            <person name="Mondo S."/>
            <person name="Nolan M."/>
            <person name="Ohm R."/>
            <person name="Pangilinan J."/>
            <person name="Park H.-J."/>
            <person name="Ramirez L."/>
            <person name="Alfaro M."/>
            <person name="Sun H."/>
            <person name="Tritt A."/>
            <person name="Yoshinaga Y."/>
            <person name="Zwiers L.-H."/>
            <person name="Turgeon B."/>
            <person name="Goodwin S."/>
            <person name="Spatafora J."/>
            <person name="Crous P."/>
            <person name="Grigoriev I."/>
        </authorList>
    </citation>
    <scope>NUCLEOTIDE SEQUENCE</scope>
    <source>
        <strain evidence="1">CBS 269.34</strain>
    </source>
</reference>
<keyword evidence="2" id="KW-1185">Reference proteome</keyword>
<protein>
    <submittedName>
        <fullName evidence="1">Uncharacterized protein</fullName>
    </submittedName>
</protein>
<evidence type="ECO:0000313" key="1">
    <source>
        <dbReference type="EMBL" id="KAF2495047.1"/>
    </source>
</evidence>
<name>A0A6A6QVU8_9PEZI</name>
<dbReference type="AlphaFoldDB" id="A0A6A6QVU8"/>
<evidence type="ECO:0000313" key="2">
    <source>
        <dbReference type="Proteomes" id="UP000799750"/>
    </source>
</evidence>
<dbReference type="OrthoDB" id="3553147at2759"/>